<gene>
    <name evidence="1" type="ORF">J3U88_12195</name>
</gene>
<comment type="caution">
    <text evidence="1">The sequence shown here is derived from an EMBL/GenBank/DDBJ whole genome shotgun (WGS) entry which is preliminary data.</text>
</comment>
<dbReference type="Proteomes" id="UP000664417">
    <property type="component" value="Unassembled WGS sequence"/>
</dbReference>
<proteinExistence type="predicted"/>
<dbReference type="Gene3D" id="3.40.710.10">
    <property type="entry name" value="DD-peptidase/beta-lactamase superfamily"/>
    <property type="match status" value="1"/>
</dbReference>
<reference evidence="1" key="1">
    <citation type="submission" date="2021-03" db="EMBL/GenBank/DDBJ databases">
        <authorList>
            <person name="Wang G."/>
        </authorList>
    </citation>
    <scope>NUCLEOTIDE SEQUENCE</scope>
    <source>
        <strain evidence="1">KCTC 12899</strain>
    </source>
</reference>
<protein>
    <submittedName>
        <fullName evidence="1">Uncharacterized protein</fullName>
    </submittedName>
</protein>
<keyword evidence="2" id="KW-1185">Reference proteome</keyword>
<evidence type="ECO:0000313" key="1">
    <source>
        <dbReference type="EMBL" id="MBO1319223.1"/>
    </source>
</evidence>
<dbReference type="RefSeq" id="WP_207859044.1">
    <property type="nucleotide sequence ID" value="NZ_JAFREP010000009.1"/>
</dbReference>
<evidence type="ECO:0000313" key="2">
    <source>
        <dbReference type="Proteomes" id="UP000664417"/>
    </source>
</evidence>
<accession>A0A8J7QJ98</accession>
<dbReference type="SUPFAM" id="SSF56601">
    <property type="entry name" value="beta-lactamase/transpeptidase-like"/>
    <property type="match status" value="1"/>
</dbReference>
<dbReference type="AlphaFoldDB" id="A0A8J7QJ98"/>
<dbReference type="InterPro" id="IPR012338">
    <property type="entry name" value="Beta-lactam/transpept-like"/>
</dbReference>
<organism evidence="1 2">
    <name type="scientific">Acanthopleuribacter pedis</name>
    <dbReference type="NCBI Taxonomy" id="442870"/>
    <lineage>
        <taxon>Bacteria</taxon>
        <taxon>Pseudomonadati</taxon>
        <taxon>Acidobacteriota</taxon>
        <taxon>Holophagae</taxon>
        <taxon>Acanthopleuribacterales</taxon>
        <taxon>Acanthopleuribacteraceae</taxon>
        <taxon>Acanthopleuribacter</taxon>
    </lineage>
</organism>
<sequence>MKPKRSTYMVQPQPLREDRSNHAMGWLPGEIAGKKRVWHSGGINGFTSGISYLPAINIRVIRFHNVENPEHGPTAIRILLRYQQFSREAC</sequence>
<dbReference type="EMBL" id="JAFREP010000009">
    <property type="protein sequence ID" value="MBO1319223.1"/>
    <property type="molecule type" value="Genomic_DNA"/>
</dbReference>
<name>A0A8J7QJ98_9BACT</name>